<feature type="compositionally biased region" description="Polar residues" evidence="1">
    <location>
        <begin position="35"/>
        <end position="44"/>
    </location>
</feature>
<dbReference type="Proteomes" id="UP001497497">
    <property type="component" value="Unassembled WGS sequence"/>
</dbReference>
<gene>
    <name evidence="2" type="ORF">GSLYS_00014080001</name>
</gene>
<feature type="non-terminal residue" evidence="2">
    <location>
        <position position="137"/>
    </location>
</feature>
<comment type="caution">
    <text evidence="2">The sequence shown here is derived from an EMBL/GenBank/DDBJ whole genome shotgun (WGS) entry which is preliminary data.</text>
</comment>
<dbReference type="AlphaFoldDB" id="A0AAV2I185"/>
<protein>
    <submittedName>
        <fullName evidence="2">Uncharacterized protein</fullName>
    </submittedName>
</protein>
<dbReference type="EMBL" id="CAXITT010000381">
    <property type="protein sequence ID" value="CAL1540431.1"/>
    <property type="molecule type" value="Genomic_DNA"/>
</dbReference>
<proteinExistence type="predicted"/>
<name>A0AAV2I185_LYMST</name>
<feature type="non-terminal residue" evidence="2">
    <location>
        <position position="1"/>
    </location>
</feature>
<accession>A0AAV2I185</accession>
<feature type="region of interest" description="Disordered" evidence="1">
    <location>
        <begin position="1"/>
        <end position="137"/>
    </location>
</feature>
<evidence type="ECO:0000313" key="2">
    <source>
        <dbReference type="EMBL" id="CAL1540431.1"/>
    </source>
</evidence>
<evidence type="ECO:0000256" key="1">
    <source>
        <dbReference type="SAM" id="MobiDB-lite"/>
    </source>
</evidence>
<feature type="compositionally biased region" description="Polar residues" evidence="1">
    <location>
        <begin position="1"/>
        <end position="19"/>
    </location>
</feature>
<sequence length="137" mass="14739">SPKTPSTSDAQSQSQQWFSQDEGLLSRYGRKNDSQHSPQRSIRSMSDDVSGPSGKSQTMKELYVSTEDKGPKGTSSDKSVFYSRVKDPSGRISPVSTAANSPSQSTSSPSVPARPNQLSLLKSPMSPSKLHHSNLPS</sequence>
<evidence type="ECO:0000313" key="3">
    <source>
        <dbReference type="Proteomes" id="UP001497497"/>
    </source>
</evidence>
<keyword evidence="3" id="KW-1185">Reference proteome</keyword>
<feature type="compositionally biased region" description="Low complexity" evidence="1">
    <location>
        <begin position="96"/>
        <end position="128"/>
    </location>
</feature>
<reference evidence="2 3" key="1">
    <citation type="submission" date="2024-04" db="EMBL/GenBank/DDBJ databases">
        <authorList>
            <consortium name="Genoscope - CEA"/>
            <person name="William W."/>
        </authorList>
    </citation>
    <scope>NUCLEOTIDE SEQUENCE [LARGE SCALE GENOMIC DNA]</scope>
</reference>
<organism evidence="2 3">
    <name type="scientific">Lymnaea stagnalis</name>
    <name type="common">Great pond snail</name>
    <name type="synonym">Helix stagnalis</name>
    <dbReference type="NCBI Taxonomy" id="6523"/>
    <lineage>
        <taxon>Eukaryota</taxon>
        <taxon>Metazoa</taxon>
        <taxon>Spiralia</taxon>
        <taxon>Lophotrochozoa</taxon>
        <taxon>Mollusca</taxon>
        <taxon>Gastropoda</taxon>
        <taxon>Heterobranchia</taxon>
        <taxon>Euthyneura</taxon>
        <taxon>Panpulmonata</taxon>
        <taxon>Hygrophila</taxon>
        <taxon>Lymnaeoidea</taxon>
        <taxon>Lymnaeidae</taxon>
        <taxon>Lymnaea</taxon>
    </lineage>
</organism>